<proteinExistence type="predicted"/>
<gene>
    <name evidence="2" type="ORF">S12H4_03292</name>
</gene>
<reference evidence="2" key="1">
    <citation type="journal article" date="2014" name="Front. Microbiol.">
        <title>High frequency of phylogenetically diverse reductive dehalogenase-homologous genes in deep subseafloor sedimentary metagenomes.</title>
        <authorList>
            <person name="Kawai M."/>
            <person name="Futagami T."/>
            <person name="Toyoda A."/>
            <person name="Takaki Y."/>
            <person name="Nishi S."/>
            <person name="Hori S."/>
            <person name="Arai W."/>
            <person name="Tsubouchi T."/>
            <person name="Morono Y."/>
            <person name="Uchiyama I."/>
            <person name="Ito T."/>
            <person name="Fujiyama A."/>
            <person name="Inagaki F."/>
            <person name="Takami H."/>
        </authorList>
    </citation>
    <scope>NUCLEOTIDE SEQUENCE</scope>
    <source>
        <strain evidence="2">Expedition CK06-06</strain>
    </source>
</reference>
<evidence type="ECO:0000256" key="1">
    <source>
        <dbReference type="SAM" id="Phobius"/>
    </source>
</evidence>
<name>X1RV75_9ZZZZ</name>
<dbReference type="AlphaFoldDB" id="X1RV75"/>
<keyword evidence="1" id="KW-0812">Transmembrane</keyword>
<sequence>MKMNFYKYALITMAVLLGFHLYNMITSEAMLLFYSRELSVLPEVVSELRLLMNFSNMATFIVCSVLLVIAIGLYLAEFYACKYIKGKRRV</sequence>
<feature type="transmembrane region" description="Helical" evidence="1">
    <location>
        <begin position="9"/>
        <end position="34"/>
    </location>
</feature>
<accession>X1RV75</accession>
<evidence type="ECO:0000313" key="2">
    <source>
        <dbReference type="EMBL" id="GAI70846.1"/>
    </source>
</evidence>
<comment type="caution">
    <text evidence="2">The sequence shown here is derived from an EMBL/GenBank/DDBJ whole genome shotgun (WGS) entry which is preliminary data.</text>
</comment>
<organism evidence="2">
    <name type="scientific">marine sediment metagenome</name>
    <dbReference type="NCBI Taxonomy" id="412755"/>
    <lineage>
        <taxon>unclassified sequences</taxon>
        <taxon>metagenomes</taxon>
        <taxon>ecological metagenomes</taxon>
    </lineage>
</organism>
<keyword evidence="1" id="KW-0472">Membrane</keyword>
<feature type="transmembrane region" description="Helical" evidence="1">
    <location>
        <begin position="54"/>
        <end position="80"/>
    </location>
</feature>
<dbReference type="EMBL" id="BARW01000908">
    <property type="protein sequence ID" value="GAI70846.1"/>
    <property type="molecule type" value="Genomic_DNA"/>
</dbReference>
<keyword evidence="1" id="KW-1133">Transmembrane helix</keyword>
<protein>
    <submittedName>
        <fullName evidence="2">Uncharacterized protein</fullName>
    </submittedName>
</protein>